<accession>A0A2T5I7Z9</accession>
<comment type="caution">
    <text evidence="2">The sequence shown here is derived from an EMBL/GenBank/DDBJ whole genome shotgun (WGS) entry which is preliminary data.</text>
</comment>
<protein>
    <submittedName>
        <fullName evidence="2">Uncharacterized protein</fullName>
    </submittedName>
</protein>
<evidence type="ECO:0000313" key="2">
    <source>
        <dbReference type="EMBL" id="PTQ79946.1"/>
    </source>
</evidence>
<evidence type="ECO:0000256" key="1">
    <source>
        <dbReference type="SAM" id="Phobius"/>
    </source>
</evidence>
<keyword evidence="1" id="KW-1133">Transmembrane helix</keyword>
<dbReference type="EMBL" id="QAOL01000043">
    <property type="protein sequence ID" value="PTQ79946.1"/>
    <property type="molecule type" value="Genomic_DNA"/>
</dbReference>
<sequence>MKTECDLLIMEIRSLLYSIRHHEVDMDFTVFFTVLSGVSIFVIGQLIVKLVLDPVHDLKKIIGQISHTLIERANIIANPGVPTREVMDETSNLLRKLSSQLHAHLYLIPTYDVTCRIFRLPSKEMLLAASTHLIGLSNSVYSADHNVYKTNARRVEAICDSLGIYIAEESRYPKEIKRCQSKIELA</sequence>
<keyword evidence="1" id="KW-0472">Membrane</keyword>
<proteinExistence type="predicted"/>
<evidence type="ECO:0000313" key="3">
    <source>
        <dbReference type="Proteomes" id="UP000244110"/>
    </source>
</evidence>
<organism evidence="2 3">
    <name type="scientific">Nitrosomonas ureae</name>
    <dbReference type="NCBI Taxonomy" id="44577"/>
    <lineage>
        <taxon>Bacteria</taxon>
        <taxon>Pseudomonadati</taxon>
        <taxon>Pseudomonadota</taxon>
        <taxon>Betaproteobacteria</taxon>
        <taxon>Nitrosomonadales</taxon>
        <taxon>Nitrosomonadaceae</taxon>
        <taxon>Nitrosomonas</taxon>
    </lineage>
</organism>
<feature type="transmembrane region" description="Helical" evidence="1">
    <location>
        <begin position="30"/>
        <end position="52"/>
    </location>
</feature>
<name>A0A2T5I7Z9_9PROT</name>
<dbReference type="Proteomes" id="UP000244110">
    <property type="component" value="Unassembled WGS sequence"/>
</dbReference>
<reference evidence="2 3" key="1">
    <citation type="submission" date="2018-04" db="EMBL/GenBank/DDBJ databases">
        <title>Active sludge and wastewater microbial communities from Klosterneuburg, Austria.</title>
        <authorList>
            <person name="Wagner M."/>
        </authorList>
    </citation>
    <scope>NUCLEOTIDE SEQUENCE [LARGE SCALE GENOMIC DNA]</scope>
    <source>
        <strain evidence="2 3">Nm4</strain>
    </source>
</reference>
<keyword evidence="1" id="KW-0812">Transmembrane</keyword>
<dbReference type="RefSeq" id="WP_107787822.1">
    <property type="nucleotide sequence ID" value="NZ_QAOL01000043.1"/>
</dbReference>
<gene>
    <name evidence="2" type="ORF">C8R28_104317</name>
</gene>
<dbReference type="AlphaFoldDB" id="A0A2T5I7Z9"/>